<feature type="region of interest" description="Disordered" evidence="1">
    <location>
        <begin position="161"/>
        <end position="237"/>
    </location>
</feature>
<dbReference type="AlphaFoldDB" id="A0A6A6W8N2"/>
<keyword evidence="3" id="KW-1185">Reference proteome</keyword>
<proteinExistence type="predicted"/>
<protein>
    <submittedName>
        <fullName evidence="2">Uncharacterized protein</fullName>
    </submittedName>
</protein>
<feature type="region of interest" description="Disordered" evidence="1">
    <location>
        <begin position="1"/>
        <end position="40"/>
    </location>
</feature>
<organism evidence="2 3">
    <name type="scientific">Pseudovirgaria hyperparasitica</name>
    <dbReference type="NCBI Taxonomy" id="470096"/>
    <lineage>
        <taxon>Eukaryota</taxon>
        <taxon>Fungi</taxon>
        <taxon>Dikarya</taxon>
        <taxon>Ascomycota</taxon>
        <taxon>Pezizomycotina</taxon>
        <taxon>Dothideomycetes</taxon>
        <taxon>Dothideomycetes incertae sedis</taxon>
        <taxon>Acrospermales</taxon>
        <taxon>Acrospermaceae</taxon>
        <taxon>Pseudovirgaria</taxon>
    </lineage>
</organism>
<feature type="compositionally biased region" description="Polar residues" evidence="1">
    <location>
        <begin position="1"/>
        <end position="14"/>
    </location>
</feature>
<sequence length="237" mass="25787">MFQNFSFDQASQYPSHVGVESEANDTSPALSPTSIPSQNFDMPLATTRATVRNPLVDLQERLHSCHITDQAMPSSYFDCLRSSQPEMDNSIADLKFCGTRHTSSGSTAHCIHDRRLQRQRDSRLQCTPAHLSKLSALLDDMVSQGEQCYCLRPASISTFSTPSYASSEASESDNTSQSEQDEKEKESPTSSTHRAQLSNCPKRQDATHVPAPARCGVNSALSPGAAGSPPKPRGLGR</sequence>
<dbReference type="EMBL" id="ML996571">
    <property type="protein sequence ID" value="KAF2758569.1"/>
    <property type="molecule type" value="Genomic_DNA"/>
</dbReference>
<dbReference type="RefSeq" id="XP_033601020.1">
    <property type="nucleotide sequence ID" value="XM_033746943.1"/>
</dbReference>
<evidence type="ECO:0000256" key="1">
    <source>
        <dbReference type="SAM" id="MobiDB-lite"/>
    </source>
</evidence>
<dbReference type="Proteomes" id="UP000799437">
    <property type="component" value="Unassembled WGS sequence"/>
</dbReference>
<feature type="compositionally biased region" description="Polar residues" evidence="1">
    <location>
        <begin position="24"/>
        <end position="40"/>
    </location>
</feature>
<dbReference type="GeneID" id="54487997"/>
<gene>
    <name evidence="2" type="ORF">EJ05DRAFT_500086</name>
</gene>
<evidence type="ECO:0000313" key="2">
    <source>
        <dbReference type="EMBL" id="KAF2758569.1"/>
    </source>
</evidence>
<accession>A0A6A6W8N2</accession>
<reference evidence="2" key="1">
    <citation type="journal article" date="2020" name="Stud. Mycol.">
        <title>101 Dothideomycetes genomes: a test case for predicting lifestyles and emergence of pathogens.</title>
        <authorList>
            <person name="Haridas S."/>
            <person name="Albert R."/>
            <person name="Binder M."/>
            <person name="Bloem J."/>
            <person name="Labutti K."/>
            <person name="Salamov A."/>
            <person name="Andreopoulos B."/>
            <person name="Baker S."/>
            <person name="Barry K."/>
            <person name="Bills G."/>
            <person name="Bluhm B."/>
            <person name="Cannon C."/>
            <person name="Castanera R."/>
            <person name="Culley D."/>
            <person name="Daum C."/>
            <person name="Ezra D."/>
            <person name="Gonzalez J."/>
            <person name="Henrissat B."/>
            <person name="Kuo A."/>
            <person name="Liang C."/>
            <person name="Lipzen A."/>
            <person name="Lutzoni F."/>
            <person name="Magnuson J."/>
            <person name="Mondo S."/>
            <person name="Nolan M."/>
            <person name="Ohm R."/>
            <person name="Pangilinan J."/>
            <person name="Park H.-J."/>
            <person name="Ramirez L."/>
            <person name="Alfaro M."/>
            <person name="Sun H."/>
            <person name="Tritt A."/>
            <person name="Yoshinaga Y."/>
            <person name="Zwiers L.-H."/>
            <person name="Turgeon B."/>
            <person name="Goodwin S."/>
            <person name="Spatafora J."/>
            <person name="Crous P."/>
            <person name="Grigoriev I."/>
        </authorList>
    </citation>
    <scope>NUCLEOTIDE SEQUENCE</scope>
    <source>
        <strain evidence="2">CBS 121739</strain>
    </source>
</reference>
<evidence type="ECO:0000313" key="3">
    <source>
        <dbReference type="Proteomes" id="UP000799437"/>
    </source>
</evidence>
<name>A0A6A6W8N2_9PEZI</name>
<feature type="compositionally biased region" description="Polar residues" evidence="1">
    <location>
        <begin position="188"/>
        <end position="201"/>
    </location>
</feature>
<feature type="compositionally biased region" description="Polar residues" evidence="1">
    <location>
        <begin position="161"/>
        <end position="175"/>
    </location>
</feature>